<keyword evidence="2" id="KW-1185">Reference proteome</keyword>
<reference evidence="1 2" key="1">
    <citation type="journal article" date="2023" name="G3 (Bethesda)">
        <title>A chromosome-length genome assembly and annotation of blackberry (Rubus argutus, cv. 'Hillquist').</title>
        <authorList>
            <person name="Bruna T."/>
            <person name="Aryal R."/>
            <person name="Dudchenko O."/>
            <person name="Sargent D.J."/>
            <person name="Mead D."/>
            <person name="Buti M."/>
            <person name="Cavallini A."/>
            <person name="Hytonen T."/>
            <person name="Andres J."/>
            <person name="Pham M."/>
            <person name="Weisz D."/>
            <person name="Mascagni F."/>
            <person name="Usai G."/>
            <person name="Natali L."/>
            <person name="Bassil N."/>
            <person name="Fernandez G.E."/>
            <person name="Lomsadze A."/>
            <person name="Armour M."/>
            <person name="Olukolu B."/>
            <person name="Poorten T."/>
            <person name="Britton C."/>
            <person name="Davik J."/>
            <person name="Ashrafi H."/>
            <person name="Aiden E.L."/>
            <person name="Borodovsky M."/>
            <person name="Worthington M."/>
        </authorList>
    </citation>
    <scope>NUCLEOTIDE SEQUENCE [LARGE SCALE GENOMIC DNA]</scope>
    <source>
        <strain evidence="1">PI 553951</strain>
    </source>
</reference>
<comment type="caution">
    <text evidence="1">The sequence shown here is derived from an EMBL/GenBank/DDBJ whole genome shotgun (WGS) entry which is preliminary data.</text>
</comment>
<gene>
    <name evidence="1" type="ORF">M0R45_015072</name>
</gene>
<dbReference type="AlphaFoldDB" id="A0AAW1XQW8"/>
<evidence type="ECO:0000313" key="2">
    <source>
        <dbReference type="Proteomes" id="UP001457282"/>
    </source>
</evidence>
<evidence type="ECO:0000313" key="1">
    <source>
        <dbReference type="EMBL" id="KAK9938325.1"/>
    </source>
</evidence>
<organism evidence="1 2">
    <name type="scientific">Rubus argutus</name>
    <name type="common">Southern blackberry</name>
    <dbReference type="NCBI Taxonomy" id="59490"/>
    <lineage>
        <taxon>Eukaryota</taxon>
        <taxon>Viridiplantae</taxon>
        <taxon>Streptophyta</taxon>
        <taxon>Embryophyta</taxon>
        <taxon>Tracheophyta</taxon>
        <taxon>Spermatophyta</taxon>
        <taxon>Magnoliopsida</taxon>
        <taxon>eudicotyledons</taxon>
        <taxon>Gunneridae</taxon>
        <taxon>Pentapetalae</taxon>
        <taxon>rosids</taxon>
        <taxon>fabids</taxon>
        <taxon>Rosales</taxon>
        <taxon>Rosaceae</taxon>
        <taxon>Rosoideae</taxon>
        <taxon>Rosoideae incertae sedis</taxon>
        <taxon>Rubus</taxon>
    </lineage>
</organism>
<dbReference type="EMBL" id="JBEDUW010000003">
    <property type="protein sequence ID" value="KAK9938325.1"/>
    <property type="molecule type" value="Genomic_DNA"/>
</dbReference>
<sequence length="71" mass="7852">METNPAPSQFITLPVLFFAQQCPAAAHAQSATPQLSLSASTTAIVDWRLEEDWRLLFELGMVGLSFAEKRD</sequence>
<protein>
    <submittedName>
        <fullName evidence="1">Uncharacterized protein</fullName>
    </submittedName>
</protein>
<name>A0AAW1XQW8_RUBAR</name>
<proteinExistence type="predicted"/>
<accession>A0AAW1XQW8</accession>
<dbReference type="Proteomes" id="UP001457282">
    <property type="component" value="Unassembled WGS sequence"/>
</dbReference>